<dbReference type="InterPro" id="IPR046956">
    <property type="entry name" value="RLP23-like"/>
</dbReference>
<dbReference type="Proteomes" id="UP000734854">
    <property type="component" value="Unassembled WGS sequence"/>
</dbReference>
<evidence type="ECO:0000313" key="17">
    <source>
        <dbReference type="Proteomes" id="UP000734854"/>
    </source>
</evidence>
<dbReference type="FunFam" id="3.80.10.10:FF:000111">
    <property type="entry name" value="LRR receptor-like serine/threonine-protein kinase ERECTA"/>
    <property type="match status" value="1"/>
</dbReference>
<dbReference type="Pfam" id="PF00560">
    <property type="entry name" value="LRR_1"/>
    <property type="match status" value="8"/>
</dbReference>
<feature type="chain" id="PRO_5035281781" description="RRM domain-containing protein" evidence="14">
    <location>
        <begin position="27"/>
        <end position="920"/>
    </location>
</feature>
<evidence type="ECO:0000256" key="1">
    <source>
        <dbReference type="ARBA" id="ARBA00004251"/>
    </source>
</evidence>
<evidence type="ECO:0000256" key="13">
    <source>
        <dbReference type="SAM" id="Phobius"/>
    </source>
</evidence>
<keyword evidence="5 13" id="KW-0812">Transmembrane</keyword>
<dbReference type="Gene3D" id="3.80.10.10">
    <property type="entry name" value="Ribonuclease Inhibitor"/>
    <property type="match status" value="4"/>
</dbReference>
<keyword evidence="9 13" id="KW-0472">Membrane</keyword>
<keyword evidence="4" id="KW-0433">Leucine-rich repeat</keyword>
<dbReference type="GO" id="GO:0009653">
    <property type="term" value="P:anatomical structure morphogenesis"/>
    <property type="evidence" value="ECO:0007669"/>
    <property type="project" value="UniProtKB-ARBA"/>
</dbReference>
<dbReference type="SUPFAM" id="SSF52058">
    <property type="entry name" value="L domain-like"/>
    <property type="match status" value="1"/>
</dbReference>
<proteinExistence type="inferred from homology"/>
<dbReference type="GO" id="GO:0003723">
    <property type="term" value="F:RNA binding"/>
    <property type="evidence" value="ECO:0007669"/>
    <property type="project" value="UniProtKB-UniRule"/>
</dbReference>
<evidence type="ECO:0000256" key="2">
    <source>
        <dbReference type="ARBA" id="ARBA00009592"/>
    </source>
</evidence>
<dbReference type="FunFam" id="3.80.10.10:FF:001347">
    <property type="entry name" value="LRR receptor-like serine/threonine-protein kinase GSO2"/>
    <property type="match status" value="1"/>
</dbReference>
<dbReference type="InterPro" id="IPR035979">
    <property type="entry name" value="RBD_domain_sf"/>
</dbReference>
<dbReference type="GO" id="GO:0099402">
    <property type="term" value="P:plant organ development"/>
    <property type="evidence" value="ECO:0007669"/>
    <property type="project" value="UniProtKB-ARBA"/>
</dbReference>
<dbReference type="InterPro" id="IPR000504">
    <property type="entry name" value="RRM_dom"/>
</dbReference>
<dbReference type="AlphaFoldDB" id="A0A8J5KX31"/>
<dbReference type="PANTHER" id="PTHR48063:SF112">
    <property type="entry name" value="RECEPTOR LIKE PROTEIN 30-LIKE"/>
    <property type="match status" value="1"/>
</dbReference>
<dbReference type="PANTHER" id="PTHR48063">
    <property type="entry name" value="LRR RECEPTOR-LIKE KINASE"/>
    <property type="match status" value="1"/>
</dbReference>
<dbReference type="PROSITE" id="PS50102">
    <property type="entry name" value="RRM"/>
    <property type="match status" value="1"/>
</dbReference>
<feature type="domain" description="RRM" evidence="15">
    <location>
        <begin position="871"/>
        <end position="920"/>
    </location>
</feature>
<keyword evidence="12" id="KW-0694">RNA-binding</keyword>
<dbReference type="Pfam" id="PF08263">
    <property type="entry name" value="LRRNT_2"/>
    <property type="match status" value="1"/>
</dbReference>
<keyword evidence="3" id="KW-1003">Cell membrane</keyword>
<dbReference type="Pfam" id="PF00076">
    <property type="entry name" value="RRM_1"/>
    <property type="match status" value="1"/>
</dbReference>
<evidence type="ECO:0000256" key="7">
    <source>
        <dbReference type="ARBA" id="ARBA00022737"/>
    </source>
</evidence>
<dbReference type="FunFam" id="3.80.10.10:FF:000095">
    <property type="entry name" value="LRR receptor-like serine/threonine-protein kinase GSO1"/>
    <property type="match status" value="1"/>
</dbReference>
<dbReference type="SMART" id="SM00365">
    <property type="entry name" value="LRR_SD22"/>
    <property type="match status" value="5"/>
</dbReference>
<keyword evidence="17" id="KW-1185">Reference proteome</keyword>
<comment type="subcellular location">
    <subcellularLocation>
        <location evidence="1">Cell membrane</location>
        <topology evidence="1">Single-pass type I membrane protein</topology>
    </subcellularLocation>
</comment>
<dbReference type="Gene3D" id="3.30.70.330">
    <property type="match status" value="1"/>
</dbReference>
<name>A0A8J5KX31_ZINOF</name>
<feature type="signal peptide" evidence="14">
    <location>
        <begin position="1"/>
        <end position="26"/>
    </location>
</feature>
<dbReference type="EMBL" id="JACMSC010000013">
    <property type="protein sequence ID" value="KAG6492859.1"/>
    <property type="molecule type" value="Genomic_DNA"/>
</dbReference>
<dbReference type="SUPFAM" id="SSF54928">
    <property type="entry name" value="RNA-binding domain, RBD"/>
    <property type="match status" value="1"/>
</dbReference>
<keyword evidence="10" id="KW-0675">Receptor</keyword>
<dbReference type="SMART" id="SM00369">
    <property type="entry name" value="LRR_TYP"/>
    <property type="match status" value="10"/>
</dbReference>
<reference evidence="16 17" key="1">
    <citation type="submission" date="2020-08" db="EMBL/GenBank/DDBJ databases">
        <title>Plant Genome Project.</title>
        <authorList>
            <person name="Zhang R.-G."/>
        </authorList>
    </citation>
    <scope>NUCLEOTIDE SEQUENCE [LARGE SCALE GENOMIC DNA]</scope>
    <source>
        <tissue evidence="16">Rhizome</tissue>
    </source>
</reference>
<evidence type="ECO:0000256" key="14">
    <source>
        <dbReference type="SAM" id="SignalP"/>
    </source>
</evidence>
<accession>A0A8J5KX31</accession>
<dbReference type="FunFam" id="3.80.10.10:FF:000400">
    <property type="entry name" value="Nuclear pore complex protein NUP107"/>
    <property type="match status" value="1"/>
</dbReference>
<dbReference type="Pfam" id="PF13855">
    <property type="entry name" value="LRR_8"/>
    <property type="match status" value="3"/>
</dbReference>
<evidence type="ECO:0000259" key="15">
    <source>
        <dbReference type="PROSITE" id="PS50102"/>
    </source>
</evidence>
<dbReference type="InterPro" id="IPR013210">
    <property type="entry name" value="LRR_N_plant-typ"/>
</dbReference>
<evidence type="ECO:0000256" key="8">
    <source>
        <dbReference type="ARBA" id="ARBA00022989"/>
    </source>
</evidence>
<dbReference type="InterPro" id="IPR001611">
    <property type="entry name" value="Leu-rich_rpt"/>
</dbReference>
<evidence type="ECO:0000256" key="3">
    <source>
        <dbReference type="ARBA" id="ARBA00022475"/>
    </source>
</evidence>
<dbReference type="InterPro" id="IPR032675">
    <property type="entry name" value="LRR_dom_sf"/>
</dbReference>
<evidence type="ECO:0000256" key="10">
    <source>
        <dbReference type="ARBA" id="ARBA00023170"/>
    </source>
</evidence>
<dbReference type="SUPFAM" id="SSF52047">
    <property type="entry name" value="RNI-like"/>
    <property type="match status" value="2"/>
</dbReference>
<evidence type="ECO:0000256" key="9">
    <source>
        <dbReference type="ARBA" id="ARBA00023136"/>
    </source>
</evidence>
<keyword evidence="11" id="KW-0325">Glycoprotein</keyword>
<protein>
    <recommendedName>
        <fullName evidence="15">RRM domain-containing protein</fullName>
    </recommendedName>
</protein>
<comment type="similarity">
    <text evidence="2">Belongs to the RLP family.</text>
</comment>
<dbReference type="PROSITE" id="PS51450">
    <property type="entry name" value="LRR"/>
    <property type="match status" value="1"/>
</dbReference>
<dbReference type="InterPro" id="IPR012677">
    <property type="entry name" value="Nucleotide-bd_a/b_plait_sf"/>
</dbReference>
<evidence type="ECO:0000256" key="4">
    <source>
        <dbReference type="ARBA" id="ARBA00022614"/>
    </source>
</evidence>
<gene>
    <name evidence="16" type="ORF">ZIOFF_047827</name>
</gene>
<evidence type="ECO:0000313" key="16">
    <source>
        <dbReference type="EMBL" id="KAG6492859.1"/>
    </source>
</evidence>
<dbReference type="InterPro" id="IPR003591">
    <property type="entry name" value="Leu-rich_rpt_typical-subtyp"/>
</dbReference>
<keyword evidence="8 13" id="KW-1133">Transmembrane helix</keyword>
<keyword evidence="6 14" id="KW-0732">Signal</keyword>
<evidence type="ECO:0000256" key="11">
    <source>
        <dbReference type="ARBA" id="ARBA00023180"/>
    </source>
</evidence>
<evidence type="ECO:0000256" key="12">
    <source>
        <dbReference type="PROSITE-ProRule" id="PRU00176"/>
    </source>
</evidence>
<evidence type="ECO:0000256" key="5">
    <source>
        <dbReference type="ARBA" id="ARBA00022692"/>
    </source>
</evidence>
<evidence type="ECO:0000256" key="6">
    <source>
        <dbReference type="ARBA" id="ARBA00022729"/>
    </source>
</evidence>
<dbReference type="GO" id="GO:0005886">
    <property type="term" value="C:plasma membrane"/>
    <property type="evidence" value="ECO:0007669"/>
    <property type="project" value="UniProtKB-SubCell"/>
</dbReference>
<sequence length="920" mass="102059">MATGATHNLLLYLFWISVSFFSGSLQLCIEKEMKALLSVRSGFPDVDRRLSPWKGNDCCSWAGVGCHNVTGHVIKLDLSILQSQTVFNRSEHLDLSGCGFKGEIPYQLGNLYNIEGLFLGFNRLEGVIPKSIGNLSKMSSLDLSVNRIVGGLPETIGNLTAMQNLELVSNQISGKIPDSIGNLHQLEFLDISGNNISGSIPGTLGSLCNLSGIVLGYNNITGRIVEFFEQLSRCRNNKPLHLDLYKNQFNGPFPSNFERLQRLIYLSLGFNQLSGSVPASLGKLSALQWLGLESNHLVGDITEAHFANLTNLYSMDISDNNLSVKVSQDWLLPFQAEAIIMGSCNLGPRFPPWLRNQTILNNLDISNNGISDAFPDWFWSLCLPEMWLNVSHNHMRGMLPRSLECFKNVRSFDLSYNNFEGFIPRMQLSYAYLDFSHNSFFGPIPKSMFGELRISYLILFNNKLNGSIPSSICTQRELHIVNLANNDLSGTLPDCWGNASELGIIDVSNNKLSDSIPRTFGLLARLQSLHMNNNSLSGTIPSTLQHCKQLVVMDLSWNKLSGAIPSWFGSRLSTLRVLSLRSNNFTGAIPPQLSLIPSLQVLNLAHNNLFGSLPPSFGMFSSMMASQNKKESAPLYDAPLYGGSIYYMESVILNAKDSELPFTTYVLLVVTSIDLSNNNLSSSIPREITNLQGLRFLNLSSNHFLGNIPNEIGLMGQLESLDLSENQLSGRIPSSISNLNFLGTLNLSYNNLIGKIPTGTQLQSFTNLSYIGNSQLCGEPLQTKCPSDNLTIDSRGTNEEEGMHKDDDEHGGIWYFIGFAPGFVFGFWGFIGAVMIKRSTRIKYILIIDRICIRPRLLQWIKDFHLTLMMSLKEAFMNYGEVVDGKVEGLEGFGFVIFISSEEASAIISDMDGKVLDKYL</sequence>
<organism evidence="16 17">
    <name type="scientific">Zingiber officinale</name>
    <name type="common">Ginger</name>
    <name type="synonym">Amomum zingiber</name>
    <dbReference type="NCBI Taxonomy" id="94328"/>
    <lineage>
        <taxon>Eukaryota</taxon>
        <taxon>Viridiplantae</taxon>
        <taxon>Streptophyta</taxon>
        <taxon>Embryophyta</taxon>
        <taxon>Tracheophyta</taxon>
        <taxon>Spermatophyta</taxon>
        <taxon>Magnoliopsida</taxon>
        <taxon>Liliopsida</taxon>
        <taxon>Zingiberales</taxon>
        <taxon>Zingiberaceae</taxon>
        <taxon>Zingiber</taxon>
    </lineage>
</organism>
<keyword evidence="7" id="KW-0677">Repeat</keyword>
<comment type="caution">
    <text evidence="16">The sequence shown here is derived from an EMBL/GenBank/DDBJ whole genome shotgun (WGS) entry which is preliminary data.</text>
</comment>
<feature type="transmembrane region" description="Helical" evidence="13">
    <location>
        <begin position="813"/>
        <end position="836"/>
    </location>
</feature>